<feature type="compositionally biased region" description="Acidic residues" evidence="1">
    <location>
        <begin position="83"/>
        <end position="97"/>
    </location>
</feature>
<protein>
    <submittedName>
        <fullName evidence="3">LPXTG cell wall anchor domain-containing protein</fullName>
    </submittedName>
</protein>
<reference evidence="3" key="2">
    <citation type="submission" date="2021-09" db="EMBL/GenBank/DDBJ databases">
        <authorList>
            <person name="Gilroy R."/>
        </authorList>
    </citation>
    <scope>NUCLEOTIDE SEQUENCE</scope>
    <source>
        <strain evidence="3">CHK139-4039</strain>
    </source>
</reference>
<reference evidence="3" key="1">
    <citation type="journal article" date="2021" name="PeerJ">
        <title>Extensive microbial diversity within the chicken gut microbiome revealed by metagenomics and culture.</title>
        <authorList>
            <person name="Gilroy R."/>
            <person name="Ravi A."/>
            <person name="Getino M."/>
            <person name="Pursley I."/>
            <person name="Horton D.L."/>
            <person name="Alikhan N.F."/>
            <person name="Baker D."/>
            <person name="Gharbi K."/>
            <person name="Hall N."/>
            <person name="Watson M."/>
            <person name="Adriaenssens E.M."/>
            <person name="Foster-Nyarko E."/>
            <person name="Jarju S."/>
            <person name="Secka A."/>
            <person name="Antonio M."/>
            <person name="Oren A."/>
            <person name="Chaudhuri R.R."/>
            <person name="La Ragione R."/>
            <person name="Hildebrand F."/>
            <person name="Pallen M.J."/>
        </authorList>
    </citation>
    <scope>NUCLEOTIDE SEQUENCE</scope>
    <source>
        <strain evidence="3">CHK139-4039</strain>
    </source>
</reference>
<keyword evidence="2" id="KW-1133">Transmembrane helix</keyword>
<keyword evidence="2" id="KW-0472">Membrane</keyword>
<organism evidence="3 4">
    <name type="scientific">Brevibacterium epidermidis</name>
    <dbReference type="NCBI Taxonomy" id="1698"/>
    <lineage>
        <taxon>Bacteria</taxon>
        <taxon>Bacillati</taxon>
        <taxon>Actinomycetota</taxon>
        <taxon>Actinomycetes</taxon>
        <taxon>Micrococcales</taxon>
        <taxon>Brevibacteriaceae</taxon>
        <taxon>Brevibacterium</taxon>
    </lineage>
</organism>
<dbReference type="Proteomes" id="UP000743760">
    <property type="component" value="Unassembled WGS sequence"/>
</dbReference>
<accession>A0A9D2ULU5</accession>
<evidence type="ECO:0000256" key="2">
    <source>
        <dbReference type="SAM" id="Phobius"/>
    </source>
</evidence>
<gene>
    <name evidence="3" type="ORF">K8V74_05500</name>
</gene>
<evidence type="ECO:0000313" key="3">
    <source>
        <dbReference type="EMBL" id="HJE77385.1"/>
    </source>
</evidence>
<dbReference type="EMBL" id="DYXR01000180">
    <property type="protein sequence ID" value="HJE77385.1"/>
    <property type="molecule type" value="Genomic_DNA"/>
</dbReference>
<evidence type="ECO:0000313" key="4">
    <source>
        <dbReference type="Proteomes" id="UP000743760"/>
    </source>
</evidence>
<proteinExistence type="predicted"/>
<feature type="transmembrane region" description="Helical" evidence="2">
    <location>
        <begin position="113"/>
        <end position="132"/>
    </location>
</feature>
<dbReference type="AlphaFoldDB" id="A0A9D2ULU5"/>
<evidence type="ECO:0000256" key="1">
    <source>
        <dbReference type="SAM" id="MobiDB-lite"/>
    </source>
</evidence>
<feature type="non-terminal residue" evidence="3">
    <location>
        <position position="1"/>
    </location>
</feature>
<name>A0A9D2ULU5_BREEP</name>
<keyword evidence="2" id="KW-0812">Transmembrane</keyword>
<comment type="caution">
    <text evidence="3">The sequence shown here is derived from an EMBL/GenBank/DDBJ whole genome shotgun (WGS) entry which is preliminary data.</text>
</comment>
<feature type="region of interest" description="Disordered" evidence="1">
    <location>
        <begin position="67"/>
        <end position="109"/>
    </location>
</feature>
<sequence length="146" mass="14706">VENCEPGEDVRFLVNPKGESSVTAFDKTVKADDEGKANVNVYGTSASNASAYVGDYDVTVTCGDDELTGDFSVEKDANAGGGDGDEDGNGGNDDGDNGDAGNGGDLPRTGTELTGLVGGAGLLLIGGVAVAMTMRRKKVAKDPAEI</sequence>
<dbReference type="NCBIfam" id="TIGR01167">
    <property type="entry name" value="LPXTG_anchor"/>
    <property type="match status" value="1"/>
</dbReference>